<feature type="domain" description="Glycosyltransferase 2-like" evidence="3">
    <location>
        <begin position="425"/>
        <end position="553"/>
    </location>
</feature>
<protein>
    <submittedName>
        <fullName evidence="4">Glycosyltransferase</fullName>
        <ecNumber evidence="4">2.4.-.-</ecNumber>
    </submittedName>
</protein>
<evidence type="ECO:0000256" key="1">
    <source>
        <dbReference type="ARBA" id="ARBA00006739"/>
    </source>
</evidence>
<dbReference type="SUPFAM" id="SSF53756">
    <property type="entry name" value="UDP-Glycosyltransferase/glycogen phosphorylase"/>
    <property type="match status" value="1"/>
</dbReference>
<comment type="similarity">
    <text evidence="1">Belongs to the glycosyltransferase 2 family.</text>
</comment>
<reference evidence="4 5" key="1">
    <citation type="submission" date="2023-01" db="EMBL/GenBank/DDBJ databases">
        <title>Bacillus changyiensis sp. nov., isolated from a coastal deposit.</title>
        <authorList>
            <person name="Xiao G."/>
            <person name="Lai Q."/>
            <person name="Hu Z."/>
            <person name="Shao Z."/>
        </authorList>
    </citation>
    <scope>NUCLEOTIDE SEQUENCE [LARGE SCALE GENOMIC DNA]</scope>
    <source>
        <strain evidence="4 5">CLL-7-23</strain>
    </source>
</reference>
<dbReference type="Pfam" id="PF00534">
    <property type="entry name" value="Glycos_transf_1"/>
    <property type="match status" value="1"/>
</dbReference>
<dbReference type="InterPro" id="IPR001296">
    <property type="entry name" value="Glyco_trans_1"/>
</dbReference>
<dbReference type="Gene3D" id="1.25.40.10">
    <property type="entry name" value="Tetratricopeptide repeat domain"/>
    <property type="match status" value="1"/>
</dbReference>
<dbReference type="CDD" id="cd03801">
    <property type="entry name" value="GT4_PimA-like"/>
    <property type="match status" value="1"/>
</dbReference>
<evidence type="ECO:0000259" key="2">
    <source>
        <dbReference type="Pfam" id="PF00534"/>
    </source>
</evidence>
<name>A0ABT4X4P4_9BACI</name>
<dbReference type="InterPro" id="IPR011990">
    <property type="entry name" value="TPR-like_helical_dom_sf"/>
</dbReference>
<dbReference type="Gene3D" id="3.40.50.2000">
    <property type="entry name" value="Glycogen Phosphorylase B"/>
    <property type="match status" value="1"/>
</dbReference>
<sequence length="754" mass="89436">MTPKQELESLFMILELEWNEDEGIQLISEENWAKAEQLLQTKRLTYPFDPAILISLGYIYEKKKSFQKACEAYDDAALFMNLLQKEKLFHEKHHLLEKYTETRPKIVFFVKPNLDTFLNPILEYFSNSYRTMKLVITDLKQIDDGMKWADICWFEWCDNLLIYGSKLPLAEKKTMICKLHSYEAFTSYIYHVQWKCVDKLIFDGEHIKEYVLGQVKSLQEEQTITIANGVDLDQYTFKQREKGFHIAYVGYINYKKGPMLLLQAFKAIYDRDPRYKLFIAGRYQDIRYQLYFKQMIEELNLTENVYLDGWQNDMNQYLEDKHYLISTSLLESQQMSIMEAMAKGIKPLIHNFYGAKKIYNQAFIWNTIDELVDMITENHYSSKQYHTFIEEHYSYKKQMEKMSHLIQHFIKTTNKKNSLSLPKITVGIVNYNYSRFLDQCLQSVLNQTYPNIEIIIVDDHSSDDSIKKIKAYQENYPHIKTIYHQKNIGMADAAFAEIFEKASGEYVLPVSADDFLAHDSVLYNFMECFVDQEDLDYVYGDFLLVNSDGKTIGKWTYKSYTEDEVICRIFERKGSGVFPMVGLFKLSFYRNHNYSWIADSKNLYAGDTLNSIVNIKRGWNIHYLNKPVYCYRRHQNSFTYDIDKRIPSIIYVMEYIIEHFNEEVYLPFIKWNELKETQQKALKYFIIGKVYSDTAIEYQNNGFTRHLDQEAKKKCVQPLIEKMQYYFDLSLASGGETYLNSINHIKEELNQVLK</sequence>
<dbReference type="EMBL" id="JAQKAB010000005">
    <property type="protein sequence ID" value="MDA7026714.1"/>
    <property type="molecule type" value="Genomic_DNA"/>
</dbReference>
<dbReference type="InterPro" id="IPR050834">
    <property type="entry name" value="Glycosyltransf_2"/>
</dbReference>
<accession>A0ABT4X4P4</accession>
<dbReference type="PANTHER" id="PTHR43685:SF11">
    <property type="entry name" value="GLYCOSYLTRANSFERASE TAGX-RELATED"/>
    <property type="match status" value="1"/>
</dbReference>
<dbReference type="EC" id="2.4.-.-" evidence="4"/>
<dbReference type="PANTHER" id="PTHR43685">
    <property type="entry name" value="GLYCOSYLTRANSFERASE"/>
    <property type="match status" value="1"/>
</dbReference>
<gene>
    <name evidence="4" type="ORF">PJ311_08850</name>
</gene>
<dbReference type="Pfam" id="PF00535">
    <property type="entry name" value="Glycos_transf_2"/>
    <property type="match status" value="1"/>
</dbReference>
<dbReference type="RefSeq" id="WP_271340565.1">
    <property type="nucleotide sequence ID" value="NZ_JAQKAB010000005.1"/>
</dbReference>
<evidence type="ECO:0000313" key="5">
    <source>
        <dbReference type="Proteomes" id="UP001211894"/>
    </source>
</evidence>
<dbReference type="GO" id="GO:0016757">
    <property type="term" value="F:glycosyltransferase activity"/>
    <property type="evidence" value="ECO:0007669"/>
    <property type="project" value="UniProtKB-KW"/>
</dbReference>
<dbReference type="SUPFAM" id="SSF53448">
    <property type="entry name" value="Nucleotide-diphospho-sugar transferases"/>
    <property type="match status" value="1"/>
</dbReference>
<keyword evidence="4" id="KW-0328">Glycosyltransferase</keyword>
<keyword evidence="5" id="KW-1185">Reference proteome</keyword>
<organism evidence="4 5">
    <name type="scientific">Bacillus changyiensis</name>
    <dbReference type="NCBI Taxonomy" id="3004103"/>
    <lineage>
        <taxon>Bacteria</taxon>
        <taxon>Bacillati</taxon>
        <taxon>Bacillota</taxon>
        <taxon>Bacilli</taxon>
        <taxon>Bacillales</taxon>
        <taxon>Bacillaceae</taxon>
        <taxon>Bacillus</taxon>
    </lineage>
</organism>
<evidence type="ECO:0000313" key="4">
    <source>
        <dbReference type="EMBL" id="MDA7026714.1"/>
    </source>
</evidence>
<keyword evidence="4" id="KW-0808">Transferase</keyword>
<dbReference type="InterPro" id="IPR029044">
    <property type="entry name" value="Nucleotide-diphossugar_trans"/>
</dbReference>
<feature type="domain" description="Glycosyl transferase family 1" evidence="2">
    <location>
        <begin position="240"/>
        <end position="363"/>
    </location>
</feature>
<evidence type="ECO:0000259" key="3">
    <source>
        <dbReference type="Pfam" id="PF00535"/>
    </source>
</evidence>
<comment type="caution">
    <text evidence="4">The sequence shown here is derived from an EMBL/GenBank/DDBJ whole genome shotgun (WGS) entry which is preliminary data.</text>
</comment>
<proteinExistence type="inferred from homology"/>
<dbReference type="Gene3D" id="3.90.550.10">
    <property type="entry name" value="Spore Coat Polysaccharide Biosynthesis Protein SpsA, Chain A"/>
    <property type="match status" value="1"/>
</dbReference>
<dbReference type="InterPro" id="IPR001173">
    <property type="entry name" value="Glyco_trans_2-like"/>
</dbReference>
<dbReference type="Proteomes" id="UP001211894">
    <property type="component" value="Unassembled WGS sequence"/>
</dbReference>